<feature type="transmembrane region" description="Helical" evidence="1">
    <location>
        <begin position="20"/>
        <end position="43"/>
    </location>
</feature>
<keyword evidence="1" id="KW-1133">Transmembrane helix</keyword>
<dbReference type="Proteomes" id="UP000642107">
    <property type="component" value="Unassembled WGS sequence"/>
</dbReference>
<keyword evidence="4" id="KW-1185">Reference proteome</keyword>
<organism evidence="3 4">
    <name type="scientific">Flavimobilis rhizosphaerae</name>
    <dbReference type="NCBI Taxonomy" id="2775421"/>
    <lineage>
        <taxon>Bacteria</taxon>
        <taxon>Bacillati</taxon>
        <taxon>Actinomycetota</taxon>
        <taxon>Actinomycetes</taxon>
        <taxon>Micrococcales</taxon>
        <taxon>Jonesiaceae</taxon>
        <taxon>Flavimobilis</taxon>
    </lineage>
</organism>
<evidence type="ECO:0000313" key="4">
    <source>
        <dbReference type="Proteomes" id="UP000642107"/>
    </source>
</evidence>
<protein>
    <submittedName>
        <fullName evidence="3">DUF4190 domain-containing protein</fullName>
    </submittedName>
</protein>
<accession>A0ABR9DPT9</accession>
<keyword evidence="1" id="KW-0812">Transmembrane</keyword>
<feature type="transmembrane region" description="Helical" evidence="1">
    <location>
        <begin position="55"/>
        <end position="83"/>
    </location>
</feature>
<keyword evidence="1" id="KW-0472">Membrane</keyword>
<name>A0ABR9DPT9_9MICO</name>
<dbReference type="InterPro" id="IPR054384">
    <property type="entry name" value="SecDF_P1_head"/>
</dbReference>
<evidence type="ECO:0000256" key="1">
    <source>
        <dbReference type="SAM" id="Phobius"/>
    </source>
</evidence>
<sequence length="372" mass="37851">MVETHRGQDAPAQTDRDWMAIVALVTGIVGVGPLALVLGVLGVRAANQGRNRYRGMAVAGVVLGAVWTLAGIVATAALVATVLGAQKIVADALGDRVTPPASSGVPAPGATIDPTKLRLVPIEPPDRALLDPAAAFLRTRVGAGATVNVQGDEIVVDFGDDTPGTAERALLTTAGAVQFRPVLGIDMPAPTGGGPGLPAGQKAAQAESLWEGDGNFYLVEELLQEFASLDCVAPVRGPQPAADEAVAVCAADGTAKYILGPMALGHPDKGGVRSAAVNDSAVTITFDTEGMRRFDDLSTRLAAQSSAVFAGASEPWEHGMLAIVVDDVVVSAATVATPIADGRVELSDPDLALAGALVYGSEALRFKLEASS</sequence>
<gene>
    <name evidence="3" type="ORF">IGS67_06490</name>
</gene>
<feature type="domain" description="SecDF P1 head subdomain" evidence="2">
    <location>
        <begin position="277"/>
        <end position="346"/>
    </location>
</feature>
<evidence type="ECO:0000259" key="2">
    <source>
        <dbReference type="Pfam" id="PF22599"/>
    </source>
</evidence>
<evidence type="ECO:0000313" key="3">
    <source>
        <dbReference type="EMBL" id="MBD9699139.1"/>
    </source>
</evidence>
<dbReference type="Gene3D" id="3.30.1360.200">
    <property type="match status" value="1"/>
</dbReference>
<dbReference type="Pfam" id="PF22599">
    <property type="entry name" value="SecDF_P1_head"/>
    <property type="match status" value="1"/>
</dbReference>
<reference evidence="3 4" key="1">
    <citation type="submission" date="2020-09" db="EMBL/GenBank/DDBJ databases">
        <title>Flavimobilis rhizosphaerae sp. nov., isolated from rhizosphere soil of Spartina alterniflora.</title>
        <authorList>
            <person name="Hanqin C."/>
        </authorList>
    </citation>
    <scope>NUCLEOTIDE SEQUENCE [LARGE SCALE GENOMIC DNA]</scope>
    <source>
        <strain evidence="3 4">GY 10621</strain>
    </source>
</reference>
<dbReference type="EMBL" id="JACZDF010000003">
    <property type="protein sequence ID" value="MBD9699139.1"/>
    <property type="molecule type" value="Genomic_DNA"/>
</dbReference>
<comment type="caution">
    <text evidence="3">The sequence shown here is derived from an EMBL/GenBank/DDBJ whole genome shotgun (WGS) entry which is preliminary data.</text>
</comment>
<proteinExistence type="predicted"/>